<protein>
    <submittedName>
        <fullName evidence="2">Uncharacterized protein</fullName>
    </submittedName>
</protein>
<comment type="caution">
    <text evidence="2">The sequence shown here is derived from an EMBL/GenBank/DDBJ whole genome shotgun (WGS) entry which is preliminary data.</text>
</comment>
<feature type="transmembrane region" description="Helical" evidence="1">
    <location>
        <begin position="115"/>
        <end position="136"/>
    </location>
</feature>
<evidence type="ECO:0000313" key="2">
    <source>
        <dbReference type="EMBL" id="KAK7024922.1"/>
    </source>
</evidence>
<reference evidence="2 3" key="1">
    <citation type="journal article" date="2024" name="J Genomics">
        <title>Draft genome sequencing and assembly of Favolaschia claudopus CIRM-BRFM 2984 isolated from oak limbs.</title>
        <authorList>
            <person name="Navarro D."/>
            <person name="Drula E."/>
            <person name="Chaduli D."/>
            <person name="Cazenave R."/>
            <person name="Ahrendt S."/>
            <person name="Wang J."/>
            <person name="Lipzen A."/>
            <person name="Daum C."/>
            <person name="Barry K."/>
            <person name="Grigoriev I.V."/>
            <person name="Favel A."/>
            <person name="Rosso M.N."/>
            <person name="Martin F."/>
        </authorList>
    </citation>
    <scope>NUCLEOTIDE SEQUENCE [LARGE SCALE GENOMIC DNA]</scope>
    <source>
        <strain evidence="2 3">CIRM-BRFM 2984</strain>
    </source>
</reference>
<dbReference type="AlphaFoldDB" id="A0AAW0BI00"/>
<feature type="transmembrane region" description="Helical" evidence="1">
    <location>
        <begin position="50"/>
        <end position="73"/>
    </location>
</feature>
<sequence length="208" mass="22424">MSDADSTQPLLADIEANLGPQSPQHHLCSRCAGQLNAQSSSSAIQITWRVVLILLGIFLATTIFSLMTGGMAYDGDASILGIFTTIWTGVTVAVLSALLYAGCRQGHKLGRTSKQIRILSALAISWIPFIIGMLATNQHFCYWSDTYCGLFTSAHVLTWLLVISLFGAAYATYRRALEVYGSNLVPIPSPPMVAAWRLSEVGVGSIKI</sequence>
<feature type="transmembrane region" description="Helical" evidence="1">
    <location>
        <begin position="156"/>
        <end position="173"/>
    </location>
</feature>
<accession>A0AAW0BI00</accession>
<keyword evidence="1" id="KW-0472">Membrane</keyword>
<evidence type="ECO:0000313" key="3">
    <source>
        <dbReference type="Proteomes" id="UP001362999"/>
    </source>
</evidence>
<proteinExistence type="predicted"/>
<evidence type="ECO:0000256" key="1">
    <source>
        <dbReference type="SAM" id="Phobius"/>
    </source>
</evidence>
<keyword evidence="3" id="KW-1185">Reference proteome</keyword>
<name>A0AAW0BI00_9AGAR</name>
<gene>
    <name evidence="2" type="ORF">R3P38DRAFT_2778906</name>
</gene>
<dbReference type="Proteomes" id="UP001362999">
    <property type="component" value="Unassembled WGS sequence"/>
</dbReference>
<keyword evidence="1" id="KW-1133">Transmembrane helix</keyword>
<feature type="transmembrane region" description="Helical" evidence="1">
    <location>
        <begin position="79"/>
        <end position="103"/>
    </location>
</feature>
<keyword evidence="1" id="KW-0812">Transmembrane</keyword>
<dbReference type="EMBL" id="JAWWNJ010000034">
    <property type="protein sequence ID" value="KAK7024922.1"/>
    <property type="molecule type" value="Genomic_DNA"/>
</dbReference>
<organism evidence="2 3">
    <name type="scientific">Favolaschia claudopus</name>
    <dbReference type="NCBI Taxonomy" id="2862362"/>
    <lineage>
        <taxon>Eukaryota</taxon>
        <taxon>Fungi</taxon>
        <taxon>Dikarya</taxon>
        <taxon>Basidiomycota</taxon>
        <taxon>Agaricomycotina</taxon>
        <taxon>Agaricomycetes</taxon>
        <taxon>Agaricomycetidae</taxon>
        <taxon>Agaricales</taxon>
        <taxon>Marasmiineae</taxon>
        <taxon>Mycenaceae</taxon>
        <taxon>Favolaschia</taxon>
    </lineage>
</organism>